<dbReference type="GO" id="GO:0005829">
    <property type="term" value="C:cytosol"/>
    <property type="evidence" value="ECO:0007669"/>
    <property type="project" value="TreeGrafter"/>
</dbReference>
<comment type="similarity">
    <text evidence="1 5">Belongs to the Fmt family.</text>
</comment>
<dbReference type="InterPro" id="IPR041711">
    <property type="entry name" value="Met-tRNA-FMT_N"/>
</dbReference>
<evidence type="ECO:0000313" key="8">
    <source>
        <dbReference type="EMBL" id="NYD55461.1"/>
    </source>
</evidence>
<dbReference type="PANTHER" id="PTHR11138:SF5">
    <property type="entry name" value="METHIONYL-TRNA FORMYLTRANSFERASE, MITOCHONDRIAL"/>
    <property type="match status" value="1"/>
</dbReference>
<keyword evidence="4 5" id="KW-0648">Protein biosynthesis</keyword>
<dbReference type="AlphaFoldDB" id="A0A7Y9JNT9"/>
<dbReference type="CDD" id="cd08704">
    <property type="entry name" value="Met_tRNA_FMT_C"/>
    <property type="match status" value="1"/>
</dbReference>
<dbReference type="HAMAP" id="MF_00182">
    <property type="entry name" value="Formyl_trans"/>
    <property type="match status" value="1"/>
</dbReference>
<evidence type="ECO:0000259" key="6">
    <source>
        <dbReference type="Pfam" id="PF00551"/>
    </source>
</evidence>
<dbReference type="EMBL" id="JACCBH010000001">
    <property type="protein sequence ID" value="NYD55461.1"/>
    <property type="molecule type" value="Genomic_DNA"/>
</dbReference>
<dbReference type="NCBIfam" id="TIGR00460">
    <property type="entry name" value="fmt"/>
    <property type="match status" value="1"/>
</dbReference>
<feature type="domain" description="Formyl transferase N-terminal" evidence="6">
    <location>
        <begin position="7"/>
        <end position="177"/>
    </location>
</feature>
<organism evidence="8 9">
    <name type="scientific">Microbacterium pseudoresistens</name>
    <dbReference type="NCBI Taxonomy" id="640634"/>
    <lineage>
        <taxon>Bacteria</taxon>
        <taxon>Bacillati</taxon>
        <taxon>Actinomycetota</taxon>
        <taxon>Actinomycetes</taxon>
        <taxon>Micrococcales</taxon>
        <taxon>Microbacteriaceae</taxon>
        <taxon>Microbacterium</taxon>
    </lineage>
</organism>
<evidence type="ECO:0000256" key="1">
    <source>
        <dbReference type="ARBA" id="ARBA00010699"/>
    </source>
</evidence>
<comment type="catalytic activity">
    <reaction evidence="5">
        <text>L-methionyl-tRNA(fMet) + (6R)-10-formyltetrahydrofolate = N-formyl-L-methionyl-tRNA(fMet) + (6S)-5,6,7,8-tetrahydrofolate + H(+)</text>
        <dbReference type="Rhea" id="RHEA:24380"/>
        <dbReference type="Rhea" id="RHEA-COMP:9952"/>
        <dbReference type="Rhea" id="RHEA-COMP:9953"/>
        <dbReference type="ChEBI" id="CHEBI:15378"/>
        <dbReference type="ChEBI" id="CHEBI:57453"/>
        <dbReference type="ChEBI" id="CHEBI:78530"/>
        <dbReference type="ChEBI" id="CHEBI:78844"/>
        <dbReference type="ChEBI" id="CHEBI:195366"/>
        <dbReference type="EC" id="2.1.2.9"/>
    </reaction>
</comment>
<dbReference type="CDD" id="cd08646">
    <property type="entry name" value="FMT_core_Met-tRNA-FMT_N"/>
    <property type="match status" value="1"/>
</dbReference>
<keyword evidence="9" id="KW-1185">Reference proteome</keyword>
<dbReference type="PANTHER" id="PTHR11138">
    <property type="entry name" value="METHIONYL-TRNA FORMYLTRANSFERASE"/>
    <property type="match status" value="1"/>
</dbReference>
<evidence type="ECO:0000256" key="2">
    <source>
        <dbReference type="ARBA" id="ARBA00012261"/>
    </source>
</evidence>
<dbReference type="SUPFAM" id="SSF50486">
    <property type="entry name" value="FMT C-terminal domain-like"/>
    <property type="match status" value="1"/>
</dbReference>
<dbReference type="EC" id="2.1.2.9" evidence="2 5"/>
<dbReference type="InterPro" id="IPR005793">
    <property type="entry name" value="Formyl_trans_C"/>
</dbReference>
<accession>A0A7Y9JNT9</accession>
<comment type="caution">
    <text evidence="8">The sequence shown here is derived from an EMBL/GenBank/DDBJ whole genome shotgun (WGS) entry which is preliminary data.</text>
</comment>
<feature type="domain" description="Formyl transferase C-terminal" evidence="7">
    <location>
        <begin position="200"/>
        <end position="297"/>
    </location>
</feature>
<dbReference type="SUPFAM" id="SSF53328">
    <property type="entry name" value="Formyltransferase"/>
    <property type="match status" value="1"/>
</dbReference>
<sequence length="309" mass="32167">MRLVFAGTPAAAVPTLRRLAAEHEVVAVVTRPDAAVGRKRVMTPSAVALAAAELGLAILKERRLGDEVTKQIAALAPDLGVIVAYGGLVREPLLSTPVHGWINLHFSLLPAWRGAAPVQRALMAGQEQLGASVFRLVPALDAGDVFATRTYDIAPDATADEALASLADDGARLVSDVVASLANGTARAIPQSGDSTYAAKLEAEDGLVDWMRPADEVFARYRGVTSEPGAFTTLAQTRVKVLAMARAVDADAHLRPGQLHGVRGGVLVGTATDALLITRVQPAGKAAMAASDWFRGLRDGAAFDTGADA</sequence>
<dbReference type="InterPro" id="IPR002376">
    <property type="entry name" value="Formyl_transf_N"/>
</dbReference>
<reference evidence="8 9" key="1">
    <citation type="submission" date="2020-07" db="EMBL/GenBank/DDBJ databases">
        <title>Sequencing the genomes of 1000 actinobacteria strains.</title>
        <authorList>
            <person name="Klenk H.-P."/>
        </authorList>
    </citation>
    <scope>NUCLEOTIDE SEQUENCE [LARGE SCALE GENOMIC DNA]</scope>
    <source>
        <strain evidence="8 9">DSM 22185</strain>
    </source>
</reference>
<evidence type="ECO:0000259" key="7">
    <source>
        <dbReference type="Pfam" id="PF02911"/>
    </source>
</evidence>
<dbReference type="Pfam" id="PF02911">
    <property type="entry name" value="Formyl_trans_C"/>
    <property type="match status" value="1"/>
</dbReference>
<proteinExistence type="inferred from homology"/>
<feature type="binding site" evidence="5">
    <location>
        <begin position="107"/>
        <end position="110"/>
    </location>
    <ligand>
        <name>(6S)-5,6,7,8-tetrahydrofolate</name>
        <dbReference type="ChEBI" id="CHEBI:57453"/>
    </ligand>
</feature>
<dbReference type="InterPro" id="IPR036477">
    <property type="entry name" value="Formyl_transf_N_sf"/>
</dbReference>
<keyword evidence="3 5" id="KW-0808">Transferase</keyword>
<dbReference type="Gene3D" id="3.40.50.12230">
    <property type="match status" value="1"/>
</dbReference>
<evidence type="ECO:0000256" key="4">
    <source>
        <dbReference type="ARBA" id="ARBA00022917"/>
    </source>
</evidence>
<name>A0A7Y9JNT9_9MICO</name>
<protein>
    <recommendedName>
        <fullName evidence="2 5">Methionyl-tRNA formyltransferase</fullName>
        <ecNumber evidence="2 5">2.1.2.9</ecNumber>
    </recommendedName>
</protein>
<dbReference type="Proteomes" id="UP000552045">
    <property type="component" value="Unassembled WGS sequence"/>
</dbReference>
<evidence type="ECO:0000313" key="9">
    <source>
        <dbReference type="Proteomes" id="UP000552045"/>
    </source>
</evidence>
<dbReference type="InterPro" id="IPR011034">
    <property type="entry name" value="Formyl_transferase-like_C_sf"/>
</dbReference>
<dbReference type="Pfam" id="PF00551">
    <property type="entry name" value="Formyl_trans_N"/>
    <property type="match status" value="1"/>
</dbReference>
<evidence type="ECO:0000256" key="5">
    <source>
        <dbReference type="HAMAP-Rule" id="MF_00182"/>
    </source>
</evidence>
<evidence type="ECO:0000256" key="3">
    <source>
        <dbReference type="ARBA" id="ARBA00022679"/>
    </source>
</evidence>
<comment type="function">
    <text evidence="5">Attaches a formyl group to the free amino group of methionyl-tRNA(fMet). The formyl group appears to play a dual role in the initiator identity of N-formylmethionyl-tRNA by promoting its recognition by IF2 and preventing the misappropriation of this tRNA by the elongation apparatus.</text>
</comment>
<gene>
    <name evidence="5" type="primary">fmt</name>
    <name evidence="8" type="ORF">BKA02_002516</name>
</gene>
<dbReference type="RefSeq" id="WP_179434541.1">
    <property type="nucleotide sequence ID" value="NZ_BAABLC010000004.1"/>
</dbReference>
<dbReference type="InterPro" id="IPR005794">
    <property type="entry name" value="Fmt"/>
</dbReference>
<dbReference type="GO" id="GO:0004479">
    <property type="term" value="F:methionyl-tRNA formyltransferase activity"/>
    <property type="evidence" value="ECO:0007669"/>
    <property type="project" value="UniProtKB-UniRule"/>
</dbReference>
<dbReference type="InterPro" id="IPR044135">
    <property type="entry name" value="Met-tRNA-FMT_C"/>
</dbReference>